<dbReference type="GO" id="GO:0003899">
    <property type="term" value="F:DNA-directed RNA polymerase activity"/>
    <property type="evidence" value="ECO:0007669"/>
    <property type="project" value="TreeGrafter"/>
</dbReference>
<dbReference type="GO" id="GO:0006362">
    <property type="term" value="P:transcription elongation by RNA polymerase I"/>
    <property type="evidence" value="ECO:0007669"/>
    <property type="project" value="TreeGrafter"/>
</dbReference>
<dbReference type="GO" id="GO:0046983">
    <property type="term" value="F:protein dimerization activity"/>
    <property type="evidence" value="ECO:0007669"/>
    <property type="project" value="InterPro"/>
</dbReference>
<sequence>MLNPYTTFAGYAIPHPSIFSMNLRIETVSNVETEDSNRVLDLRQNVNCSSGRKKYKEELISNKSIGATQILLKSCDDLEKICDMIENKFDKAVESFYSDKS</sequence>
<keyword evidence="1" id="KW-0240">DNA-directed RNA polymerase</keyword>
<evidence type="ECO:0000313" key="4">
    <source>
        <dbReference type="Proteomes" id="UP001311799"/>
    </source>
</evidence>
<dbReference type="Gene3D" id="3.30.1360.10">
    <property type="entry name" value="RNA polymerase, RBP11-like subunit"/>
    <property type="match status" value="1"/>
</dbReference>
<evidence type="ECO:0000256" key="2">
    <source>
        <dbReference type="ARBA" id="ARBA00023163"/>
    </source>
</evidence>
<name>A0AAV9XZ85_9CRYT</name>
<proteinExistence type="predicted"/>
<protein>
    <recommendedName>
        <fullName evidence="5">DNA-directed RNA polymerase RBP11-like dimerisation domain-containing protein</fullName>
    </recommendedName>
</protein>
<dbReference type="GO" id="GO:0005736">
    <property type="term" value="C:RNA polymerase I complex"/>
    <property type="evidence" value="ECO:0007669"/>
    <property type="project" value="TreeGrafter"/>
</dbReference>
<dbReference type="SUPFAM" id="SSF55257">
    <property type="entry name" value="RBP11-like subunits of RNA polymerase"/>
    <property type="match status" value="1"/>
</dbReference>
<dbReference type="GO" id="GO:0006383">
    <property type="term" value="P:transcription by RNA polymerase III"/>
    <property type="evidence" value="ECO:0007669"/>
    <property type="project" value="TreeGrafter"/>
</dbReference>
<keyword evidence="2" id="KW-0804">Transcription</keyword>
<dbReference type="AlphaFoldDB" id="A0AAV9XZ85"/>
<dbReference type="Proteomes" id="UP001311799">
    <property type="component" value="Unassembled WGS sequence"/>
</dbReference>
<evidence type="ECO:0000313" key="3">
    <source>
        <dbReference type="EMBL" id="KAK6589986.1"/>
    </source>
</evidence>
<dbReference type="GO" id="GO:0005666">
    <property type="term" value="C:RNA polymerase III complex"/>
    <property type="evidence" value="ECO:0007669"/>
    <property type="project" value="TreeGrafter"/>
</dbReference>
<dbReference type="PANTHER" id="PTHR13946">
    <property type="entry name" value="DNA-DIRECTED RNA POLYMERASE I,II,III"/>
    <property type="match status" value="1"/>
</dbReference>
<reference evidence="3 4" key="1">
    <citation type="submission" date="2023-10" db="EMBL/GenBank/DDBJ databases">
        <title>Comparative genomics analysis reveals potential genetic determinants of host preference in Cryptosporidium xiaoi.</title>
        <authorList>
            <person name="Xiao L."/>
            <person name="Li J."/>
        </authorList>
    </citation>
    <scope>NUCLEOTIDE SEQUENCE [LARGE SCALE GENOMIC DNA]</scope>
    <source>
        <strain evidence="3 4">52996</strain>
    </source>
</reference>
<keyword evidence="4" id="KW-1185">Reference proteome</keyword>
<comment type="caution">
    <text evidence="3">The sequence shown here is derived from an EMBL/GenBank/DDBJ whole genome shotgun (WGS) entry which is preliminary data.</text>
</comment>
<evidence type="ECO:0000256" key="1">
    <source>
        <dbReference type="ARBA" id="ARBA00022478"/>
    </source>
</evidence>
<organism evidence="3 4">
    <name type="scientific">Cryptosporidium xiaoi</name>
    <dbReference type="NCBI Taxonomy" id="659607"/>
    <lineage>
        <taxon>Eukaryota</taxon>
        <taxon>Sar</taxon>
        <taxon>Alveolata</taxon>
        <taxon>Apicomplexa</taxon>
        <taxon>Conoidasida</taxon>
        <taxon>Coccidia</taxon>
        <taxon>Eucoccidiorida</taxon>
        <taxon>Eimeriorina</taxon>
        <taxon>Cryptosporidiidae</taxon>
        <taxon>Cryptosporidium</taxon>
    </lineage>
</organism>
<dbReference type="InterPro" id="IPR036603">
    <property type="entry name" value="RBP11-like"/>
</dbReference>
<dbReference type="EMBL" id="JAWDEY010000010">
    <property type="protein sequence ID" value="KAK6589986.1"/>
    <property type="molecule type" value="Genomic_DNA"/>
</dbReference>
<dbReference type="PANTHER" id="PTHR13946:SF28">
    <property type="entry name" value="DNA-DIRECTED RNA POLYMERASES I AND III SUBUNIT RPAC2"/>
    <property type="match status" value="1"/>
</dbReference>
<evidence type="ECO:0008006" key="5">
    <source>
        <dbReference type="Google" id="ProtNLM"/>
    </source>
</evidence>
<gene>
    <name evidence="3" type="ORF">RS030_192954</name>
</gene>
<accession>A0AAV9XZ85</accession>